<dbReference type="Gene3D" id="1.20.930.60">
    <property type="match status" value="1"/>
</dbReference>
<evidence type="ECO:0000256" key="8">
    <source>
        <dbReference type="ARBA" id="ARBA00045980"/>
    </source>
</evidence>
<reference evidence="12 13" key="1">
    <citation type="submission" date="2019-08" db="EMBL/GenBank/DDBJ databases">
        <title>Whole genome of Aphis craccivora.</title>
        <authorList>
            <person name="Voronova N.V."/>
            <person name="Shulinski R.S."/>
            <person name="Bandarenka Y.V."/>
            <person name="Zhorov D.G."/>
            <person name="Warner D."/>
        </authorList>
    </citation>
    <scope>NUCLEOTIDE SEQUENCE [LARGE SCALE GENOMIC DNA]</scope>
    <source>
        <strain evidence="12">180601</strain>
        <tissue evidence="12">Whole Body</tissue>
    </source>
</reference>
<gene>
    <name evidence="12" type="ORF">FWK35_00004198</name>
</gene>
<dbReference type="OrthoDB" id="541375at2759"/>
<dbReference type="GO" id="GO:0005634">
    <property type="term" value="C:nucleus"/>
    <property type="evidence" value="ECO:0007669"/>
    <property type="project" value="TreeGrafter"/>
</dbReference>
<evidence type="ECO:0000256" key="10">
    <source>
        <dbReference type="RuleBase" id="RU367030"/>
    </source>
</evidence>
<evidence type="ECO:0000256" key="9">
    <source>
        <dbReference type="ARBA" id="ARBA00048809"/>
    </source>
</evidence>
<keyword evidence="12" id="KW-0808">Transferase</keyword>
<keyword evidence="5 10" id="KW-0479">Metal-binding</keyword>
<dbReference type="Proteomes" id="UP000478052">
    <property type="component" value="Unassembled WGS sequence"/>
</dbReference>
<sequence>MACNIDQFLDQNTPINEPLRGKYMKSFGYHSLMYRMPDVFSAMTDLLKAEQFNLANKEEINDVIDKLELLLSEILNNKPLRKIDSNSTLSLMWNQLLEKKFNSDSIVTWFETEWLFTENYLYIRIKEICEKTKTLNNYDPFKELKFKAFDESETTMIAIAKFLILQFLKEELDNSNLKTLFIQMLKICLWGNRFDLSLNIGKSKNITEDPLEAILSLDKYILADHSDEIWNTLNVSNDKNPKIIDNSAYELFTDLCLADFFITYGFAEVVVFHGKSIPWYVSDVTKPDFEHFLNRLVNECTSSALQQIGNRWNNYYKTGKFKIECEEFWTLPHCYSTMATEDSELYKKLASSQLLIFKGDLNYRKLIGDINWLPLTTFKSALCGFQPTAVVALRTLKCDCVCGLNCDYETKIDENDKDNNYGCSTNYWQVNGKYAVVHLILQYLIYIIS</sequence>
<dbReference type="AlphaFoldDB" id="A0A6G0Z591"/>
<proteinExistence type="inferred from homology"/>
<comment type="catalytic activity">
    <reaction evidence="1 10">
        <text>L-glutamyl-[protein] + S-adenosyl-L-methionine = [protein]-L-glutamate 5-O-methyl ester + S-adenosyl-L-homocysteine</text>
        <dbReference type="Rhea" id="RHEA:24452"/>
        <dbReference type="Rhea" id="RHEA-COMP:10208"/>
        <dbReference type="Rhea" id="RHEA-COMP:10311"/>
        <dbReference type="ChEBI" id="CHEBI:29973"/>
        <dbReference type="ChEBI" id="CHEBI:57856"/>
        <dbReference type="ChEBI" id="CHEBI:59789"/>
        <dbReference type="ChEBI" id="CHEBI:82795"/>
    </reaction>
</comment>
<keyword evidence="7 10" id="KW-0464">Manganese</keyword>
<evidence type="ECO:0000256" key="7">
    <source>
        <dbReference type="ARBA" id="ARBA00023211"/>
    </source>
</evidence>
<comment type="caution">
    <text evidence="12">The sequence shown here is derived from an EMBL/GenBank/DDBJ whole genome shotgun (WGS) entry which is preliminary data.</text>
</comment>
<dbReference type="InterPro" id="IPR039763">
    <property type="entry name" value="ARMT1"/>
</dbReference>
<keyword evidence="13" id="KW-1185">Reference proteome</keyword>
<dbReference type="GO" id="GO:0046872">
    <property type="term" value="F:metal ion binding"/>
    <property type="evidence" value="ECO:0007669"/>
    <property type="project" value="UniProtKB-UniRule"/>
</dbReference>
<organism evidence="12 13">
    <name type="scientific">Aphis craccivora</name>
    <name type="common">Cowpea aphid</name>
    <dbReference type="NCBI Taxonomy" id="307492"/>
    <lineage>
        <taxon>Eukaryota</taxon>
        <taxon>Metazoa</taxon>
        <taxon>Ecdysozoa</taxon>
        <taxon>Arthropoda</taxon>
        <taxon>Hexapoda</taxon>
        <taxon>Insecta</taxon>
        <taxon>Pterygota</taxon>
        <taxon>Neoptera</taxon>
        <taxon>Paraneoptera</taxon>
        <taxon>Hemiptera</taxon>
        <taxon>Sternorrhyncha</taxon>
        <taxon>Aphidomorpha</taxon>
        <taxon>Aphidoidea</taxon>
        <taxon>Aphididae</taxon>
        <taxon>Aphidini</taxon>
        <taxon>Aphis</taxon>
        <taxon>Aphis</taxon>
    </lineage>
</organism>
<dbReference type="InterPro" id="IPR036075">
    <property type="entry name" value="ARMT-1-like_metal-bd_sf"/>
</dbReference>
<dbReference type="InterPro" id="IPR002791">
    <property type="entry name" value="ARMT1-like_metal-bd"/>
</dbReference>
<dbReference type="SUPFAM" id="SSF111321">
    <property type="entry name" value="AF1104-like"/>
    <property type="match status" value="1"/>
</dbReference>
<keyword evidence="6 10" id="KW-0378">Hydrolase</keyword>
<protein>
    <recommendedName>
        <fullName evidence="10">Sugar phosphate phosphatase</fullName>
        <ecNumber evidence="10">2.1.1.-</ecNumber>
        <ecNumber evidence="10">3.1.3.-</ecNumber>
    </recommendedName>
</protein>
<dbReference type="Pfam" id="PF01937">
    <property type="entry name" value="ARMT1-like_dom"/>
    <property type="match status" value="1"/>
</dbReference>
<dbReference type="GO" id="GO:0016791">
    <property type="term" value="F:phosphatase activity"/>
    <property type="evidence" value="ECO:0007669"/>
    <property type="project" value="TreeGrafter"/>
</dbReference>
<feature type="non-terminal residue" evidence="12">
    <location>
        <position position="449"/>
    </location>
</feature>
<evidence type="ECO:0000256" key="6">
    <source>
        <dbReference type="ARBA" id="ARBA00022801"/>
    </source>
</evidence>
<comment type="catalytic activity">
    <reaction evidence="9 10">
        <text>beta-D-fructose 6-phosphate = dihydroxyacetone + D-glyceraldehyde 3-phosphate</text>
        <dbReference type="Rhea" id="RHEA:28002"/>
        <dbReference type="ChEBI" id="CHEBI:16016"/>
        <dbReference type="ChEBI" id="CHEBI:57634"/>
        <dbReference type="ChEBI" id="CHEBI:59776"/>
    </reaction>
</comment>
<comment type="domain">
    <text evidence="10">Subfamily III proteins have a conserved RTxK motif about 40-50 residues from the C-terminus; the threonine may be replaced by serine or cysteine.</text>
</comment>
<keyword evidence="4" id="KW-0533">Nickel</keyword>
<evidence type="ECO:0000313" key="13">
    <source>
        <dbReference type="Proteomes" id="UP000478052"/>
    </source>
</evidence>
<dbReference type="EC" id="3.1.3.-" evidence="10"/>
<keyword evidence="10 12" id="KW-0489">Methyltransferase</keyword>
<dbReference type="PANTHER" id="PTHR12260:SF6">
    <property type="entry name" value="DAMAGE-CONTROL PHOSPHATASE ARMT1"/>
    <property type="match status" value="1"/>
</dbReference>
<evidence type="ECO:0000313" key="12">
    <source>
        <dbReference type="EMBL" id="KAF0765595.1"/>
    </source>
</evidence>
<comment type="cofactor">
    <cofactor evidence="10">
        <name>Mn(2+)</name>
        <dbReference type="ChEBI" id="CHEBI:29035"/>
    </cofactor>
    <cofactor evidence="10">
        <name>Ni(2+)</name>
        <dbReference type="ChEBI" id="CHEBI:49786"/>
    </cofactor>
</comment>
<evidence type="ECO:0000256" key="3">
    <source>
        <dbReference type="ARBA" id="ARBA00009519"/>
    </source>
</evidence>
<dbReference type="Gene3D" id="3.40.50.10880">
    <property type="entry name" value="Uncharacterised protein PF01937, DUF89, domain 3"/>
    <property type="match status" value="1"/>
</dbReference>
<name>A0A6G0Z591_APHCR</name>
<comment type="function">
    <text evidence="8 10">Metal-dependent phosphatase that shows phosphatase activity against several substrates, including fructose-1-phosphate and fructose-6-phosphate. Its preference for fructose-1-phosphate, a strong glycating agent that causes DNA damage rather than a canonical yeast metabolite, suggests a damage-control function in hexose phosphate metabolism. Has also been shown to have O-methyltransferase activity that methylates glutamate residues of target proteins to form gamma-glutamyl methyl ester residues. Possibly methylates PCNA, suggesting it is involved in the DNA damage response.</text>
</comment>
<comment type="similarity">
    <text evidence="3 10">Belongs to the damage-control phosphatase family. Sugar phosphate phosphatase III subfamily.</text>
</comment>
<dbReference type="EMBL" id="VUJU01001366">
    <property type="protein sequence ID" value="KAF0765595.1"/>
    <property type="molecule type" value="Genomic_DNA"/>
</dbReference>
<evidence type="ECO:0000256" key="2">
    <source>
        <dbReference type="ARBA" id="ARBA00001326"/>
    </source>
</evidence>
<dbReference type="GO" id="GO:0051998">
    <property type="term" value="F:protein carboxyl O-methyltransferase activity"/>
    <property type="evidence" value="ECO:0007669"/>
    <property type="project" value="UniProtKB-UniRule"/>
</dbReference>
<dbReference type="GO" id="GO:0006974">
    <property type="term" value="P:DNA damage response"/>
    <property type="evidence" value="ECO:0007669"/>
    <property type="project" value="TreeGrafter"/>
</dbReference>
<feature type="domain" description="Damage-control phosphatase ARMT1-like metal-binding" evidence="11">
    <location>
        <begin position="34"/>
        <end position="405"/>
    </location>
</feature>
<evidence type="ECO:0000256" key="5">
    <source>
        <dbReference type="ARBA" id="ARBA00022723"/>
    </source>
</evidence>
<comment type="catalytic activity">
    <reaction evidence="2 10">
        <text>beta-D-fructose 1-phosphate + H2O = D-fructose + phosphate</text>
        <dbReference type="Rhea" id="RHEA:35603"/>
        <dbReference type="ChEBI" id="CHEBI:15377"/>
        <dbReference type="ChEBI" id="CHEBI:37721"/>
        <dbReference type="ChEBI" id="CHEBI:43474"/>
        <dbReference type="ChEBI" id="CHEBI:138881"/>
    </reaction>
</comment>
<evidence type="ECO:0000256" key="1">
    <source>
        <dbReference type="ARBA" id="ARBA00000807"/>
    </source>
</evidence>
<accession>A0A6G0Z591</accession>
<evidence type="ECO:0000256" key="4">
    <source>
        <dbReference type="ARBA" id="ARBA00022596"/>
    </source>
</evidence>
<dbReference type="PANTHER" id="PTHR12260">
    <property type="entry name" value="DAMAGE-CONTROL PHOSPHATASE ARMT1"/>
    <property type="match status" value="1"/>
</dbReference>
<dbReference type="EC" id="2.1.1.-" evidence="10"/>
<evidence type="ECO:0000259" key="11">
    <source>
        <dbReference type="Pfam" id="PF01937"/>
    </source>
</evidence>
<dbReference type="GO" id="GO:0032259">
    <property type="term" value="P:methylation"/>
    <property type="evidence" value="ECO:0007669"/>
    <property type="project" value="UniProtKB-KW"/>
</dbReference>